<evidence type="ECO:0000313" key="2">
    <source>
        <dbReference type="EMBL" id="ORY67218.1"/>
    </source>
</evidence>
<gene>
    <name evidence="2" type="ORF">BCR38DRAFT_153052</name>
</gene>
<feature type="chain" id="PRO_5012237523" evidence="1">
    <location>
        <begin position="37"/>
        <end position="117"/>
    </location>
</feature>
<dbReference type="AlphaFoldDB" id="A0A1Y2E6N2"/>
<evidence type="ECO:0000313" key="3">
    <source>
        <dbReference type="Proteomes" id="UP000193689"/>
    </source>
</evidence>
<dbReference type="Proteomes" id="UP000193689">
    <property type="component" value="Unassembled WGS sequence"/>
</dbReference>
<sequence length="117" mass="13366">MQLQLPRLSTPHTSFLTGLLSHLLILCHWFVDGCLAFGVTHPPLPEMIWVSFQEPKMTLQQTRLARDFGHFRGHMDIRRSVVQPPENHLAGVSSLLSFNVALRQAVNLTTDERKLRL</sequence>
<comment type="caution">
    <text evidence="2">The sequence shown here is derived from an EMBL/GenBank/DDBJ whole genome shotgun (WGS) entry which is preliminary data.</text>
</comment>
<evidence type="ECO:0000256" key="1">
    <source>
        <dbReference type="SAM" id="SignalP"/>
    </source>
</evidence>
<feature type="signal peptide" evidence="1">
    <location>
        <begin position="1"/>
        <end position="36"/>
    </location>
</feature>
<dbReference type="GeneID" id="63769940"/>
<protein>
    <submittedName>
        <fullName evidence="2">Uncharacterized protein</fullName>
    </submittedName>
</protein>
<proteinExistence type="predicted"/>
<reference evidence="2 3" key="1">
    <citation type="submission" date="2016-07" db="EMBL/GenBank/DDBJ databases">
        <title>Pervasive Adenine N6-methylation of Active Genes in Fungi.</title>
        <authorList>
            <consortium name="DOE Joint Genome Institute"/>
            <person name="Mondo S.J."/>
            <person name="Dannebaum R.O."/>
            <person name="Kuo R.C."/>
            <person name="Labutti K."/>
            <person name="Haridas S."/>
            <person name="Kuo A."/>
            <person name="Salamov A."/>
            <person name="Ahrendt S.R."/>
            <person name="Lipzen A."/>
            <person name="Sullivan W."/>
            <person name="Andreopoulos W.B."/>
            <person name="Clum A."/>
            <person name="Lindquist E."/>
            <person name="Daum C."/>
            <person name="Ramamoorthy G.K."/>
            <person name="Gryganskyi A."/>
            <person name="Culley D."/>
            <person name="Magnuson J.K."/>
            <person name="James T.Y."/>
            <person name="O'Malley M.A."/>
            <person name="Stajich J.E."/>
            <person name="Spatafora J.W."/>
            <person name="Visel A."/>
            <person name="Grigoriev I.V."/>
        </authorList>
    </citation>
    <scope>NUCLEOTIDE SEQUENCE [LARGE SCALE GENOMIC DNA]</scope>
    <source>
        <strain evidence="2 3">CBS 129021</strain>
    </source>
</reference>
<name>A0A1Y2E6N2_9PEZI</name>
<accession>A0A1Y2E6N2</accession>
<keyword evidence="3" id="KW-1185">Reference proteome</keyword>
<dbReference type="InParanoid" id="A0A1Y2E6N2"/>
<dbReference type="RefSeq" id="XP_040717842.1">
    <property type="nucleotide sequence ID" value="XM_040853728.1"/>
</dbReference>
<keyword evidence="1" id="KW-0732">Signal</keyword>
<organism evidence="2 3">
    <name type="scientific">Pseudomassariella vexata</name>
    <dbReference type="NCBI Taxonomy" id="1141098"/>
    <lineage>
        <taxon>Eukaryota</taxon>
        <taxon>Fungi</taxon>
        <taxon>Dikarya</taxon>
        <taxon>Ascomycota</taxon>
        <taxon>Pezizomycotina</taxon>
        <taxon>Sordariomycetes</taxon>
        <taxon>Xylariomycetidae</taxon>
        <taxon>Amphisphaeriales</taxon>
        <taxon>Pseudomassariaceae</taxon>
        <taxon>Pseudomassariella</taxon>
    </lineage>
</organism>
<dbReference type="EMBL" id="MCFJ01000004">
    <property type="protein sequence ID" value="ORY67218.1"/>
    <property type="molecule type" value="Genomic_DNA"/>
</dbReference>